<dbReference type="PANTHER" id="PTHR47567:SF1">
    <property type="entry name" value="NAD-DEPENDENT EPIMERASE_DEHYDRATASE DOMAIN-CONTAINING PROTEIN"/>
    <property type="match status" value="1"/>
</dbReference>
<evidence type="ECO:0000256" key="2">
    <source>
        <dbReference type="ARBA" id="ARBA00022692"/>
    </source>
</evidence>
<dbReference type="AlphaFoldDB" id="A0A2P6VR17"/>
<dbReference type="OrthoDB" id="409948at2759"/>
<evidence type="ECO:0000256" key="4">
    <source>
        <dbReference type="PROSITE-ProRule" id="PRU00282"/>
    </source>
</evidence>
<dbReference type="STRING" id="554055.A0A2P6VR17"/>
<dbReference type="Gene3D" id="1.50.40.10">
    <property type="entry name" value="Mitochondrial carrier domain"/>
    <property type="match status" value="1"/>
</dbReference>
<evidence type="ECO:0000259" key="6">
    <source>
        <dbReference type="Pfam" id="PF00849"/>
    </source>
</evidence>
<dbReference type="PROSITE" id="PS50920">
    <property type="entry name" value="SOLCAR"/>
    <property type="match status" value="1"/>
</dbReference>
<feature type="compositionally biased region" description="Low complexity" evidence="5">
    <location>
        <begin position="146"/>
        <end position="162"/>
    </location>
</feature>
<feature type="repeat" description="Solcar" evidence="4">
    <location>
        <begin position="583"/>
        <end position="664"/>
    </location>
</feature>
<protein>
    <submittedName>
        <fullName evidence="7">Mitochondrial carrier</fullName>
    </submittedName>
</protein>
<keyword evidence="2 4" id="KW-0812">Transmembrane</keyword>
<evidence type="ECO:0000256" key="5">
    <source>
        <dbReference type="SAM" id="MobiDB-lite"/>
    </source>
</evidence>
<dbReference type="InterPro" id="IPR023395">
    <property type="entry name" value="MCP_dom_sf"/>
</dbReference>
<dbReference type="SUPFAM" id="SSF55120">
    <property type="entry name" value="Pseudouridine synthase"/>
    <property type="match status" value="1"/>
</dbReference>
<evidence type="ECO:0000313" key="8">
    <source>
        <dbReference type="Proteomes" id="UP000239649"/>
    </source>
</evidence>
<accession>A0A2P6VR17</accession>
<dbReference type="CDD" id="cd02869">
    <property type="entry name" value="PseudoU_synth_RluA_like"/>
    <property type="match status" value="1"/>
</dbReference>
<dbReference type="SUPFAM" id="SSF103506">
    <property type="entry name" value="Mitochondrial carrier"/>
    <property type="match status" value="1"/>
</dbReference>
<sequence>MKPPGVAAAAIGTTAAAPVAAQRLVAWEARAPPGRVFLALQRLRPSDYPSVSAAKKAVRRRQILVDGKLAESPSLELAGGELLQCVQRVGGIAQLDWDGRPLGAAGSGGGSGAAGGQQAILPLQVIYEDDHMACVVKPPGVPVDTPPGRSAGSSASLAGSEAGGSEAATAAAAAAAPAAKAPPPAAPSVYSRLARSLAPSTQLGALRRPRHCHRLDEPTGGLLLVGKTQRAQAALCGAFHDRQVQKRYTALVWGRLEGRGRVTWVLDGRLCDTEYAAVRRSCVDLRSLAPAGSSGRGSGDVDAAHGSSGSETDANADGSGGGGGSANAGGSSAAAWVTTVDLWPHTGRKHQLRRHMALLGHPLVGDPRYTFGYAAARLAAGQTLPPEGHQPVEAAPAEAAAGEAAGEALCEAVLARPQLRASALRQAPCAAPPLSFLHTPVSGTAVLLPPQQLAAAVAPAAAAAAPAARLPNFVPAAAYSSKEKEPLADTLRRAGKRALGGGIPGAAAMGVQVLSLMWLRTTVNYQYRYGTSMSQALKHLYKDGGVVRFYRGLGPALLQGPLSRFGDTAANAGMLALLEGVDLPVALKTVAASGAAAAFRIVLMPVDAAKTIMQVEGKGGFSKLLAKVRVGGPTVLYHGALAASAATFVGHYPWFFVYNSLNESLPQYDDLPKRLLRSAFIGFCASAVSDTCSNSIRVVKTTKQTATVPLSYPEAVKEVVAKDGVVGLFGRGLKTKIVANGLQGLMFSVLWRMGQDYLAASGAK</sequence>
<dbReference type="GO" id="GO:0001522">
    <property type="term" value="P:pseudouridine synthesis"/>
    <property type="evidence" value="ECO:0007669"/>
    <property type="project" value="InterPro"/>
</dbReference>
<dbReference type="Pfam" id="PF00849">
    <property type="entry name" value="PseudoU_synth_2"/>
    <property type="match status" value="1"/>
</dbReference>
<keyword evidence="8" id="KW-1185">Reference proteome</keyword>
<feature type="compositionally biased region" description="Gly residues" evidence="5">
    <location>
        <begin position="318"/>
        <end position="327"/>
    </location>
</feature>
<evidence type="ECO:0000256" key="1">
    <source>
        <dbReference type="ARBA" id="ARBA00004141"/>
    </source>
</evidence>
<evidence type="ECO:0000256" key="3">
    <source>
        <dbReference type="ARBA" id="ARBA00023136"/>
    </source>
</evidence>
<dbReference type="GO" id="GO:0016020">
    <property type="term" value="C:membrane"/>
    <property type="evidence" value="ECO:0007669"/>
    <property type="project" value="UniProtKB-SubCell"/>
</dbReference>
<dbReference type="PANTHER" id="PTHR47567">
    <property type="entry name" value="MITOCHONDRIAL SUBSTRATE/SOLUTE CARRIER"/>
    <property type="match status" value="1"/>
</dbReference>
<dbReference type="InterPro" id="IPR020103">
    <property type="entry name" value="PsdUridine_synth_cat_dom_sf"/>
</dbReference>
<comment type="subcellular location">
    <subcellularLocation>
        <location evidence="1">Membrane</location>
        <topology evidence="1">Multi-pass membrane protein</topology>
    </subcellularLocation>
</comment>
<dbReference type="EMBL" id="LHPF02000001">
    <property type="protein sequence ID" value="PSC76543.1"/>
    <property type="molecule type" value="Genomic_DNA"/>
</dbReference>
<dbReference type="InterPro" id="IPR018108">
    <property type="entry name" value="MCP_transmembrane"/>
</dbReference>
<dbReference type="Pfam" id="PF00153">
    <property type="entry name" value="Mito_carr"/>
    <property type="match status" value="1"/>
</dbReference>
<dbReference type="Gene3D" id="3.30.2350.10">
    <property type="entry name" value="Pseudouridine synthase"/>
    <property type="match status" value="1"/>
</dbReference>
<feature type="region of interest" description="Disordered" evidence="5">
    <location>
        <begin position="289"/>
        <end position="330"/>
    </location>
</feature>
<feature type="region of interest" description="Disordered" evidence="5">
    <location>
        <begin position="139"/>
        <end position="162"/>
    </location>
</feature>
<gene>
    <name evidence="7" type="primary">g929</name>
    <name evidence="7" type="ORF">C2E20_0929</name>
</gene>
<proteinExistence type="predicted"/>
<reference evidence="7 8" key="1">
    <citation type="journal article" date="2018" name="Plant J.">
        <title>Genome sequences of Chlorella sorokiniana UTEX 1602 and Micractinium conductrix SAG 241.80: implications to maltose excretion by a green alga.</title>
        <authorList>
            <person name="Arriola M.B."/>
            <person name="Velmurugan N."/>
            <person name="Zhang Y."/>
            <person name="Plunkett M.H."/>
            <person name="Hondzo H."/>
            <person name="Barney B.M."/>
        </authorList>
    </citation>
    <scope>NUCLEOTIDE SEQUENCE [LARGE SCALE GENOMIC DNA]</scope>
    <source>
        <strain evidence="7 8">SAG 241.80</strain>
    </source>
</reference>
<organism evidence="7 8">
    <name type="scientific">Micractinium conductrix</name>
    <dbReference type="NCBI Taxonomy" id="554055"/>
    <lineage>
        <taxon>Eukaryota</taxon>
        <taxon>Viridiplantae</taxon>
        <taxon>Chlorophyta</taxon>
        <taxon>core chlorophytes</taxon>
        <taxon>Trebouxiophyceae</taxon>
        <taxon>Chlorellales</taxon>
        <taxon>Chlorellaceae</taxon>
        <taxon>Chlorella clade</taxon>
        <taxon>Micractinium</taxon>
    </lineage>
</organism>
<feature type="domain" description="Pseudouridine synthase RsuA/RluA-like" evidence="6">
    <location>
        <begin position="132"/>
        <end position="357"/>
    </location>
</feature>
<dbReference type="Proteomes" id="UP000239649">
    <property type="component" value="Unassembled WGS sequence"/>
</dbReference>
<evidence type="ECO:0000313" key="7">
    <source>
        <dbReference type="EMBL" id="PSC76543.1"/>
    </source>
</evidence>
<dbReference type="GO" id="GO:0003723">
    <property type="term" value="F:RNA binding"/>
    <property type="evidence" value="ECO:0007669"/>
    <property type="project" value="InterPro"/>
</dbReference>
<comment type="caution">
    <text evidence="7">The sequence shown here is derived from an EMBL/GenBank/DDBJ whole genome shotgun (WGS) entry which is preliminary data.</text>
</comment>
<keyword evidence="3 4" id="KW-0472">Membrane</keyword>
<name>A0A2P6VR17_9CHLO</name>
<dbReference type="GO" id="GO:0009982">
    <property type="term" value="F:pseudouridine synthase activity"/>
    <property type="evidence" value="ECO:0007669"/>
    <property type="project" value="InterPro"/>
</dbReference>
<dbReference type="InterPro" id="IPR006145">
    <property type="entry name" value="PsdUridine_synth_RsuA/RluA"/>
</dbReference>